<sequence>MHHQVAGAGHNLPQEAPRAFTAAVLEVAGLR</sequence>
<comment type="caution">
    <text evidence="1">The sequence shown here is derived from an EMBL/GenBank/DDBJ whole genome shotgun (WGS) entry which is preliminary data.</text>
</comment>
<evidence type="ECO:0000313" key="1">
    <source>
        <dbReference type="EMBL" id="MBB4909596.1"/>
    </source>
</evidence>
<gene>
    <name evidence="1" type="ORF">FHR82_005854</name>
</gene>
<organism evidence="1 2">
    <name type="scientific">Actinophytocola algeriensis</name>
    <dbReference type="NCBI Taxonomy" id="1768010"/>
    <lineage>
        <taxon>Bacteria</taxon>
        <taxon>Bacillati</taxon>
        <taxon>Actinomycetota</taxon>
        <taxon>Actinomycetes</taxon>
        <taxon>Pseudonocardiales</taxon>
        <taxon>Pseudonocardiaceae</taxon>
    </lineage>
</organism>
<dbReference type="AlphaFoldDB" id="A0A7W7QAI2"/>
<accession>A0A7W7QAI2</accession>
<reference evidence="1 2" key="1">
    <citation type="submission" date="2020-08" db="EMBL/GenBank/DDBJ databases">
        <title>Genomic Encyclopedia of Type Strains, Phase III (KMG-III): the genomes of soil and plant-associated and newly described type strains.</title>
        <authorList>
            <person name="Whitman W."/>
        </authorList>
    </citation>
    <scope>NUCLEOTIDE SEQUENCE [LARGE SCALE GENOMIC DNA]</scope>
    <source>
        <strain evidence="1 2">CECT 8960</strain>
    </source>
</reference>
<evidence type="ECO:0000313" key="2">
    <source>
        <dbReference type="Proteomes" id="UP000520767"/>
    </source>
</evidence>
<dbReference type="EMBL" id="JACHJQ010000006">
    <property type="protein sequence ID" value="MBB4909596.1"/>
    <property type="molecule type" value="Genomic_DNA"/>
</dbReference>
<proteinExistence type="predicted"/>
<name>A0A7W7QAI2_9PSEU</name>
<keyword evidence="2" id="KW-1185">Reference proteome</keyword>
<dbReference type="Proteomes" id="UP000520767">
    <property type="component" value="Unassembled WGS sequence"/>
</dbReference>
<protein>
    <submittedName>
        <fullName evidence="1">Pimeloyl-ACP methyl ester carboxylesterase</fullName>
    </submittedName>
</protein>